<feature type="region of interest" description="Disordered" evidence="1">
    <location>
        <begin position="53"/>
        <end position="127"/>
    </location>
</feature>
<protein>
    <submittedName>
        <fullName evidence="2">Uncharacterized protein</fullName>
    </submittedName>
</protein>
<sequence length="156" mass="17822">MVIWTVTYAELRDGRRVTCTCSVSRWWKARQPPRDRKLPRGSEKTLWFNLILTTRQPEPKSKMPNRHGWRQQDGGSGTKQEGSDGGISSSGKMDPSEAPTGLVSKGLAEEDVSKSRRKKPSGRLWFRSETQQNAETLVDGRKFLHFMEFEKVEGRV</sequence>
<keyword evidence="3" id="KW-1185">Reference proteome</keyword>
<proteinExistence type="predicted"/>
<evidence type="ECO:0000313" key="2">
    <source>
        <dbReference type="EMBL" id="KAJ1161670.1"/>
    </source>
</evidence>
<evidence type="ECO:0000256" key="1">
    <source>
        <dbReference type="SAM" id="MobiDB-lite"/>
    </source>
</evidence>
<gene>
    <name evidence="2" type="ORF">NDU88_002153</name>
</gene>
<dbReference type="AlphaFoldDB" id="A0AAV7SBW2"/>
<reference evidence="2" key="1">
    <citation type="journal article" date="2022" name="bioRxiv">
        <title>Sequencing and chromosome-scale assembly of the giantPleurodeles waltlgenome.</title>
        <authorList>
            <person name="Brown T."/>
            <person name="Elewa A."/>
            <person name="Iarovenko S."/>
            <person name="Subramanian E."/>
            <person name="Araus A.J."/>
            <person name="Petzold A."/>
            <person name="Susuki M."/>
            <person name="Suzuki K.-i.T."/>
            <person name="Hayashi T."/>
            <person name="Toyoda A."/>
            <person name="Oliveira C."/>
            <person name="Osipova E."/>
            <person name="Leigh N.D."/>
            <person name="Simon A."/>
            <person name="Yun M.H."/>
        </authorList>
    </citation>
    <scope>NUCLEOTIDE SEQUENCE</scope>
    <source>
        <strain evidence="2">20211129_DDA</strain>
        <tissue evidence="2">Liver</tissue>
    </source>
</reference>
<comment type="caution">
    <text evidence="2">The sequence shown here is derived from an EMBL/GenBank/DDBJ whole genome shotgun (WGS) entry which is preliminary data.</text>
</comment>
<name>A0AAV7SBW2_PLEWA</name>
<evidence type="ECO:0000313" key="3">
    <source>
        <dbReference type="Proteomes" id="UP001066276"/>
    </source>
</evidence>
<dbReference type="EMBL" id="JANPWB010000008">
    <property type="protein sequence ID" value="KAJ1161670.1"/>
    <property type="molecule type" value="Genomic_DNA"/>
</dbReference>
<organism evidence="2 3">
    <name type="scientific">Pleurodeles waltl</name>
    <name type="common">Iberian ribbed newt</name>
    <dbReference type="NCBI Taxonomy" id="8319"/>
    <lineage>
        <taxon>Eukaryota</taxon>
        <taxon>Metazoa</taxon>
        <taxon>Chordata</taxon>
        <taxon>Craniata</taxon>
        <taxon>Vertebrata</taxon>
        <taxon>Euteleostomi</taxon>
        <taxon>Amphibia</taxon>
        <taxon>Batrachia</taxon>
        <taxon>Caudata</taxon>
        <taxon>Salamandroidea</taxon>
        <taxon>Salamandridae</taxon>
        <taxon>Pleurodelinae</taxon>
        <taxon>Pleurodeles</taxon>
    </lineage>
</organism>
<dbReference type="Proteomes" id="UP001066276">
    <property type="component" value="Chromosome 4_2"/>
</dbReference>
<accession>A0AAV7SBW2</accession>